<keyword evidence="1" id="KW-0175">Coiled coil</keyword>
<dbReference type="EMBL" id="BEDT01000001">
    <property type="protein sequence ID" value="GAX46761.1"/>
    <property type="molecule type" value="Genomic_DNA"/>
</dbReference>
<gene>
    <name evidence="2" type="ORF">RsY01_340</name>
</gene>
<protein>
    <submittedName>
        <fullName evidence="2">Uncharacterized protein</fullName>
    </submittedName>
</protein>
<accession>A0A224XAS2</accession>
<dbReference type="Proteomes" id="UP000218689">
    <property type="component" value="Unassembled WGS sequence"/>
</dbReference>
<sequence length="68" mass="7918">MSDENKTRILEIEKMELVAEEPEVFSLVQRMQNIVIDELNNQIGRLNNQIDYLQETIKEIKGDGNVNN</sequence>
<keyword evidence="3" id="KW-1185">Reference proteome</keyword>
<evidence type="ECO:0000313" key="2">
    <source>
        <dbReference type="EMBL" id="GAX46761.1"/>
    </source>
</evidence>
<organism evidence="2 3">
    <name type="scientific">Pseudolactococcus reticulitermitis</name>
    <dbReference type="NCBI Taxonomy" id="2025039"/>
    <lineage>
        <taxon>Bacteria</taxon>
        <taxon>Bacillati</taxon>
        <taxon>Bacillota</taxon>
        <taxon>Bacilli</taxon>
        <taxon>Lactobacillales</taxon>
        <taxon>Streptococcaceae</taxon>
        <taxon>Pseudolactococcus</taxon>
    </lineage>
</organism>
<evidence type="ECO:0000313" key="3">
    <source>
        <dbReference type="Proteomes" id="UP000218689"/>
    </source>
</evidence>
<evidence type="ECO:0000256" key="1">
    <source>
        <dbReference type="SAM" id="Coils"/>
    </source>
</evidence>
<reference evidence="3" key="1">
    <citation type="submission" date="2017-08" db="EMBL/GenBank/DDBJ databases">
        <title>Draft genome sequence of Lactococcus sp. strain Rs-Y01, isolated from the gut of the lower termite Reticulitermes speratus.</title>
        <authorList>
            <person name="Ohkuma M."/>
            <person name="Yuki M."/>
        </authorList>
    </citation>
    <scope>NUCLEOTIDE SEQUENCE [LARGE SCALE GENOMIC DNA]</scope>
    <source>
        <strain evidence="3">Rs-Y01</strain>
    </source>
</reference>
<dbReference type="AlphaFoldDB" id="A0A224XAS2"/>
<feature type="coiled-coil region" evidence="1">
    <location>
        <begin position="36"/>
        <end position="63"/>
    </location>
</feature>
<name>A0A224XAS2_9LACT</name>
<proteinExistence type="predicted"/>
<comment type="caution">
    <text evidence="2">The sequence shown here is derived from an EMBL/GenBank/DDBJ whole genome shotgun (WGS) entry which is preliminary data.</text>
</comment>
<dbReference type="RefSeq" id="WP_094783832.1">
    <property type="nucleotide sequence ID" value="NZ_BEDT01000001.1"/>
</dbReference>